<evidence type="ECO:0000313" key="3">
    <source>
        <dbReference type="Proteomes" id="UP001315967"/>
    </source>
</evidence>
<reference evidence="2 3" key="1">
    <citation type="submission" date="2022-08" db="EMBL/GenBank/DDBJ databases">
        <title>Aerococcaceae sp. nov isolated from spoiled eye mask.</title>
        <authorList>
            <person name="Zhou G."/>
            <person name="Xie X.-B."/>
            <person name="Shi Q.-S."/>
            <person name="Wang Y.-S."/>
            <person name="Wen X."/>
            <person name="Peng H."/>
            <person name="Yang X.-J."/>
            <person name="Tao H.-B."/>
            <person name="Huang X.-M."/>
        </authorList>
    </citation>
    <scope>NUCLEOTIDE SEQUENCE [LARGE SCALE GENOMIC DNA]</scope>
    <source>
        <strain evidence="3">DM20194951</strain>
    </source>
</reference>
<name>A0ABY5P4M8_9LACT</name>
<dbReference type="Proteomes" id="UP001315967">
    <property type="component" value="Chromosome"/>
</dbReference>
<dbReference type="EMBL" id="CP102453">
    <property type="protein sequence ID" value="UUX33440.1"/>
    <property type="molecule type" value="Genomic_DNA"/>
</dbReference>
<evidence type="ECO:0000313" key="2">
    <source>
        <dbReference type="EMBL" id="UUX33440.1"/>
    </source>
</evidence>
<gene>
    <name evidence="2" type="ORF">NRE15_11085</name>
</gene>
<dbReference type="InterPro" id="IPR057238">
    <property type="entry name" value="DUF7916"/>
</dbReference>
<keyword evidence="3" id="KW-1185">Reference proteome</keyword>
<evidence type="ECO:0000259" key="1">
    <source>
        <dbReference type="Pfam" id="PF25509"/>
    </source>
</evidence>
<proteinExistence type="predicted"/>
<protein>
    <recommendedName>
        <fullName evidence="1">DUF7916 domain-containing protein</fullName>
    </recommendedName>
</protein>
<dbReference type="RefSeq" id="WP_313792941.1">
    <property type="nucleotide sequence ID" value="NZ_CP102453.1"/>
</dbReference>
<organism evidence="2 3">
    <name type="scientific">Fundicoccus culcitae</name>
    <dbReference type="NCBI Taxonomy" id="2969821"/>
    <lineage>
        <taxon>Bacteria</taxon>
        <taxon>Bacillati</taxon>
        <taxon>Bacillota</taxon>
        <taxon>Bacilli</taxon>
        <taxon>Lactobacillales</taxon>
        <taxon>Aerococcaceae</taxon>
        <taxon>Fundicoccus</taxon>
    </lineage>
</organism>
<dbReference type="Pfam" id="PF25509">
    <property type="entry name" value="DUF7916"/>
    <property type="match status" value="1"/>
</dbReference>
<sequence>MIRELVEFTHRYKPGTLAMCFLNSSVECADPATISQVALKMKETGADIHAIGDGGFGGCTPPKNIYQLSVSLKGEHYTWFRMASVNK</sequence>
<accession>A0ABY5P4M8</accession>
<feature type="domain" description="DUF7916" evidence="1">
    <location>
        <begin position="2"/>
        <end position="85"/>
    </location>
</feature>